<comment type="caution">
    <text evidence="1">The sequence shown here is derived from an EMBL/GenBank/DDBJ whole genome shotgun (WGS) entry which is preliminary data.</text>
</comment>
<sequence>MTLEDVTKCRTLTRGFRLAIDILPQYKDIVTFASSILRAVLSLEIASYFTCAELHNALCSKKCENCGQFGPFLYLLRCERVCYECMTTIDDYLPLKPAHAMQKVAVKKKDFNKYDVPTARCLPGRYDRLRPRKHEKGGTQLVDFKRMFPLFVTDF</sequence>
<protein>
    <submittedName>
        <fullName evidence="1">Uncharacterized protein</fullName>
    </submittedName>
</protein>
<dbReference type="OrthoDB" id="2687876at2759"/>
<evidence type="ECO:0000313" key="2">
    <source>
        <dbReference type="Proteomes" id="UP000785200"/>
    </source>
</evidence>
<organism evidence="1 2">
    <name type="scientific">Hyphodiscus hymeniophilus</name>
    <dbReference type="NCBI Taxonomy" id="353542"/>
    <lineage>
        <taxon>Eukaryota</taxon>
        <taxon>Fungi</taxon>
        <taxon>Dikarya</taxon>
        <taxon>Ascomycota</taxon>
        <taxon>Pezizomycotina</taxon>
        <taxon>Leotiomycetes</taxon>
        <taxon>Helotiales</taxon>
        <taxon>Hyphodiscaceae</taxon>
        <taxon>Hyphodiscus</taxon>
    </lineage>
</organism>
<dbReference type="AlphaFoldDB" id="A0A9P7AVA0"/>
<gene>
    <name evidence="1" type="ORF">D0Z07_7213</name>
</gene>
<reference evidence="1" key="1">
    <citation type="submission" date="2019-07" db="EMBL/GenBank/DDBJ databases">
        <title>Hyphodiscus hymeniophilus genome sequencing and assembly.</title>
        <authorList>
            <person name="Kramer G."/>
            <person name="Nodwell J."/>
        </authorList>
    </citation>
    <scope>NUCLEOTIDE SEQUENCE</scope>
    <source>
        <strain evidence="1">ATCC 34498</strain>
    </source>
</reference>
<dbReference type="Proteomes" id="UP000785200">
    <property type="component" value="Unassembled WGS sequence"/>
</dbReference>
<proteinExistence type="predicted"/>
<evidence type="ECO:0000313" key="1">
    <source>
        <dbReference type="EMBL" id="KAG0647412.1"/>
    </source>
</evidence>
<name>A0A9P7AVA0_9HELO</name>
<keyword evidence="2" id="KW-1185">Reference proteome</keyword>
<dbReference type="EMBL" id="VNKQ01000013">
    <property type="protein sequence ID" value="KAG0647412.1"/>
    <property type="molecule type" value="Genomic_DNA"/>
</dbReference>
<accession>A0A9P7AVA0</accession>